<feature type="region of interest" description="Disordered" evidence="1">
    <location>
        <begin position="1475"/>
        <end position="1497"/>
    </location>
</feature>
<keyword evidence="4" id="KW-1185">Reference proteome</keyword>
<dbReference type="SUPFAM" id="SSF50952">
    <property type="entry name" value="Soluble quinoprotein glucose dehydrogenase"/>
    <property type="match status" value="1"/>
</dbReference>
<dbReference type="Gene3D" id="3.40.50.300">
    <property type="entry name" value="P-loop containing nucleotide triphosphate hydrolases"/>
    <property type="match status" value="1"/>
</dbReference>
<dbReference type="Proteomes" id="UP001223390">
    <property type="component" value="Unassembled WGS sequence"/>
</dbReference>
<proteinExistence type="predicted"/>
<sequence>MVDVPHDGVVATVVVDAYQGDALRRRDRSYLRSSADRFTEQAKRLGFDAPPLRAASTQDAGTPGPPLERGRVRELVARLRAQPAGRKILYWTGHGERVGDTFYLACQDSYASGRFDPARAVSAAELVSWLAEDTTDTLLVLDACFSGTALDDVNQQVKAARAARAGNGRRGDAGFAVIATAEADEEAVEGRWTARLKEVLDTADAQTRAVPLFHRENPVVPFTHLMLAVRALAADQVPEWAEVRTLRPDFLLNPYCSERVRPALRPSDDESWIGEELSADAMPLFSGSGEGRSLREFSSRDRILGELVTWMATRSTGLFALSGASGAGKSTLLTYLAHLTTRGFAASLPPGRRPRIQPELYSVHAALHCRGKTLAALCEELARRLGALGLGRPDGPGHAAPHLLVERIAALARRKGSLTLLFDGLDEAAAGYAFDIARGLINPLAGTPLVKAVVTTRPNARRNLPGELPAETLLEALHCEDPVELDRLPETEGDIARHVEHLLGRDGSPYRPAGAEEARRAAARHIASRSNGLFLVATLWARRLAGLDELPEPDRLDGELRHGTAVLDSLLGDELDRLDPAEPARIRDLLRPLALAQGNGLPQPRVWLAMAHAVRPPGSREYTEDDLRHVIAAATGVVVARDGEFGTEVHRLHHPGFGTHLLGDEARQRRLHRRVALALRPPRSEDWASAEPYVTRYAAAHAALAGDATLDELTGDYHFTVHAPPDVLEPLVATRLAVAPRPALYAQVADHFRTHPAPAARWAVLRATALAVFPAEVLQGIPRPPEVFWDDVWSSADPLPLQRSWPAPMGGALAVHWEGGRGREGHGEGLIHAAGAGVIRSWTAGGQEVRGRDTGPAGWTTAGRQRGLAVAEGGAGHRVMATHDGRALRLWRGEERHPFEELYWGGAPEAVTAAWWNGLVHLAAVEDGRLWLWKWDGTGTYARELLRLRVLPAAVSAAALLPLEAAVTAVAGGPGGLTLWAVPLRGTVPTEPLHGAAPLLHTGRPVRALSAFALPDGRGAVLAALDGRALSVWRMPDPLFDDRRELLLRTPSAGQAVSLGEGPAGLLVAVREGSEVRVWSGSGTEHVPLPCTSHHRSLAFDPSGSGRLAVADETRVRVWEPHAPADRAAPAARRRPRGGDPRANPQAAVATGTAGEFLLCRSEDGDVLVSLHTPAGPRLVGPVLTHGDPVTALAAAADGEGWTVAAVGRRTARVWTLGPGLDTGATGELHLAGARDVPVPSVALRAVPGQRLQLFWPSGQGVASWERDPAPGAGWTRGATRPMGASGAVQRVAVAGTPQGRSWLSAWGGDAVRVWDLDAAGARPFPVDSVLIHAVATGVLRKGRRTVPLVAIASGNEVEIAECEGWLFGTGTTLPPPPGDAPLDGLALAGPAHRPLLAGWRNTSGRLHLWDVAAERALPDVEPRGYDVSQVVSAFGDAGITLLVRGGPQAALRCDQLLLTPQNLTRLGVPVTAGDTAGFRSPTPSSPSTPFPEEQLP</sequence>
<dbReference type="RefSeq" id="WP_285345436.1">
    <property type="nucleotide sequence ID" value="NZ_JASITI010000046.1"/>
</dbReference>
<dbReference type="InterPro" id="IPR011048">
    <property type="entry name" value="Haem_d1_sf"/>
</dbReference>
<dbReference type="InterPro" id="IPR015943">
    <property type="entry name" value="WD40/YVTN_repeat-like_dom_sf"/>
</dbReference>
<accession>A0ABT7H120</accession>
<dbReference type="Gene3D" id="3.40.50.1460">
    <property type="match status" value="1"/>
</dbReference>
<feature type="region of interest" description="Disordered" evidence="1">
    <location>
        <begin position="49"/>
        <end position="68"/>
    </location>
</feature>
<gene>
    <name evidence="3" type="ORF">QEZ40_005017</name>
</gene>
<evidence type="ECO:0000313" key="4">
    <source>
        <dbReference type="Proteomes" id="UP001223390"/>
    </source>
</evidence>
<protein>
    <submittedName>
        <fullName evidence="3">NACHT domain-containing protein</fullName>
    </submittedName>
</protein>
<reference evidence="3 4" key="1">
    <citation type="submission" date="2023-05" db="EMBL/GenBank/DDBJ databases">
        <title>Sequencing and Assembly of Streptomyces sp. NP73.</title>
        <authorList>
            <person name="Konwar A.N."/>
            <person name="Saikia K."/>
            <person name="Thakur D."/>
        </authorList>
    </citation>
    <scope>NUCLEOTIDE SEQUENCE [LARGE SCALE GENOMIC DNA]</scope>
    <source>
        <strain evidence="3 4">NP73</strain>
    </source>
</reference>
<evidence type="ECO:0000259" key="2">
    <source>
        <dbReference type="Pfam" id="PF05729"/>
    </source>
</evidence>
<dbReference type="Gene3D" id="2.130.10.10">
    <property type="entry name" value="YVTN repeat-like/Quinoprotein amine dehydrogenase"/>
    <property type="match status" value="1"/>
</dbReference>
<feature type="region of interest" description="Disordered" evidence="1">
    <location>
        <begin position="1121"/>
        <end position="1148"/>
    </location>
</feature>
<evidence type="ECO:0000313" key="3">
    <source>
        <dbReference type="EMBL" id="MDK9499592.1"/>
    </source>
</evidence>
<feature type="domain" description="NACHT" evidence="2">
    <location>
        <begin position="320"/>
        <end position="475"/>
    </location>
</feature>
<dbReference type="Pfam" id="PF05729">
    <property type="entry name" value="NACHT"/>
    <property type="match status" value="1"/>
</dbReference>
<dbReference type="SUPFAM" id="SSF51004">
    <property type="entry name" value="C-terminal (heme d1) domain of cytochrome cd1-nitrite reductase"/>
    <property type="match status" value="1"/>
</dbReference>
<organism evidence="3 4">
    <name type="scientific">Streptomyces katrae</name>
    <dbReference type="NCBI Taxonomy" id="68223"/>
    <lineage>
        <taxon>Bacteria</taxon>
        <taxon>Bacillati</taxon>
        <taxon>Actinomycetota</taxon>
        <taxon>Actinomycetes</taxon>
        <taxon>Kitasatosporales</taxon>
        <taxon>Streptomycetaceae</taxon>
        <taxon>Streptomyces</taxon>
    </lineage>
</organism>
<dbReference type="EMBL" id="JASITI010000046">
    <property type="protein sequence ID" value="MDK9499592.1"/>
    <property type="molecule type" value="Genomic_DNA"/>
</dbReference>
<name>A0ABT7H120_9ACTN</name>
<dbReference type="InterPro" id="IPR007111">
    <property type="entry name" value="NACHT_NTPase"/>
</dbReference>
<dbReference type="InterPro" id="IPR011041">
    <property type="entry name" value="Quinoprot_gluc/sorb_DH_b-prop"/>
</dbReference>
<comment type="caution">
    <text evidence="3">The sequence shown here is derived from an EMBL/GenBank/DDBJ whole genome shotgun (WGS) entry which is preliminary data.</text>
</comment>
<evidence type="ECO:0000256" key="1">
    <source>
        <dbReference type="SAM" id="MobiDB-lite"/>
    </source>
</evidence>
<dbReference type="InterPro" id="IPR027417">
    <property type="entry name" value="P-loop_NTPase"/>
</dbReference>
<dbReference type="SUPFAM" id="SSF52540">
    <property type="entry name" value="P-loop containing nucleoside triphosphate hydrolases"/>
    <property type="match status" value="1"/>
</dbReference>